<dbReference type="InParanoid" id="A0A1E7FN74"/>
<dbReference type="OrthoDB" id="45840at2759"/>
<evidence type="ECO:0008006" key="4">
    <source>
        <dbReference type="Google" id="ProtNLM"/>
    </source>
</evidence>
<feature type="transmembrane region" description="Helical" evidence="1">
    <location>
        <begin position="45"/>
        <end position="67"/>
    </location>
</feature>
<keyword evidence="3" id="KW-1185">Reference proteome</keyword>
<evidence type="ECO:0000313" key="3">
    <source>
        <dbReference type="Proteomes" id="UP000095751"/>
    </source>
</evidence>
<evidence type="ECO:0000313" key="2">
    <source>
        <dbReference type="EMBL" id="OEU19619.1"/>
    </source>
</evidence>
<proteinExistence type="predicted"/>
<protein>
    <recommendedName>
        <fullName evidence="4">MerC domain-containing protein</fullName>
    </recommendedName>
</protein>
<feature type="transmembrane region" description="Helical" evidence="1">
    <location>
        <begin position="87"/>
        <end position="104"/>
    </location>
</feature>
<gene>
    <name evidence="2" type="ORF">FRACYDRAFT_181844</name>
</gene>
<dbReference type="EMBL" id="KV784355">
    <property type="protein sequence ID" value="OEU19619.1"/>
    <property type="molecule type" value="Genomic_DNA"/>
</dbReference>
<reference evidence="2 3" key="1">
    <citation type="submission" date="2016-09" db="EMBL/GenBank/DDBJ databases">
        <title>Extensive genetic diversity and differential bi-allelic expression allows diatom success in the polar Southern Ocean.</title>
        <authorList>
            <consortium name="DOE Joint Genome Institute"/>
            <person name="Mock T."/>
            <person name="Otillar R.P."/>
            <person name="Strauss J."/>
            <person name="Dupont C."/>
            <person name="Frickenhaus S."/>
            <person name="Maumus F."/>
            <person name="Mcmullan M."/>
            <person name="Sanges R."/>
            <person name="Schmutz J."/>
            <person name="Toseland A."/>
            <person name="Valas R."/>
            <person name="Veluchamy A."/>
            <person name="Ward B.J."/>
            <person name="Allen A."/>
            <person name="Barry K."/>
            <person name="Falciatore A."/>
            <person name="Ferrante M."/>
            <person name="Fortunato A.E."/>
            <person name="Gloeckner G."/>
            <person name="Gruber A."/>
            <person name="Hipkin R."/>
            <person name="Janech M."/>
            <person name="Kroth P."/>
            <person name="Leese F."/>
            <person name="Lindquist E."/>
            <person name="Lyon B.R."/>
            <person name="Martin J."/>
            <person name="Mayer C."/>
            <person name="Parker M."/>
            <person name="Quesneville H."/>
            <person name="Raymond J."/>
            <person name="Uhlig C."/>
            <person name="Valentin K.U."/>
            <person name="Worden A.Z."/>
            <person name="Armbrust E.V."/>
            <person name="Bowler C."/>
            <person name="Green B."/>
            <person name="Moulton V."/>
            <person name="Van Oosterhout C."/>
            <person name="Grigoriev I."/>
        </authorList>
    </citation>
    <scope>NUCLEOTIDE SEQUENCE [LARGE SCALE GENOMIC DNA]</scope>
    <source>
        <strain evidence="2 3">CCMP1102</strain>
    </source>
</reference>
<evidence type="ECO:0000256" key="1">
    <source>
        <dbReference type="SAM" id="Phobius"/>
    </source>
</evidence>
<feature type="transmembrane region" description="Helical" evidence="1">
    <location>
        <begin position="111"/>
        <end position="130"/>
    </location>
</feature>
<keyword evidence="1" id="KW-1133">Transmembrane helix</keyword>
<dbReference type="InterPro" id="IPR004891">
    <property type="entry name" value="Mercury-R_MerC"/>
</dbReference>
<dbReference type="KEGG" id="fcy:FRACYDRAFT_181844"/>
<dbReference type="GO" id="GO:0015097">
    <property type="term" value="F:mercury ion transmembrane transporter activity"/>
    <property type="evidence" value="ECO:0007669"/>
    <property type="project" value="InterPro"/>
</dbReference>
<name>A0A1E7FN74_9STRA</name>
<dbReference type="GO" id="GO:0016020">
    <property type="term" value="C:membrane"/>
    <property type="evidence" value="ECO:0007669"/>
    <property type="project" value="InterPro"/>
</dbReference>
<feature type="transmembrane region" description="Helical" evidence="1">
    <location>
        <begin position="142"/>
        <end position="161"/>
    </location>
</feature>
<accession>A0A1E7FN74</accession>
<dbReference type="Proteomes" id="UP000095751">
    <property type="component" value="Unassembled WGS sequence"/>
</dbReference>
<keyword evidence="1" id="KW-0812">Transmembrane</keyword>
<keyword evidence="1" id="KW-0472">Membrane</keyword>
<dbReference type="Pfam" id="PF03203">
    <property type="entry name" value="MerC"/>
    <property type="match status" value="1"/>
</dbReference>
<organism evidence="2 3">
    <name type="scientific">Fragilariopsis cylindrus CCMP1102</name>
    <dbReference type="NCBI Taxonomy" id="635003"/>
    <lineage>
        <taxon>Eukaryota</taxon>
        <taxon>Sar</taxon>
        <taxon>Stramenopiles</taxon>
        <taxon>Ochrophyta</taxon>
        <taxon>Bacillariophyta</taxon>
        <taxon>Bacillariophyceae</taxon>
        <taxon>Bacillariophycidae</taxon>
        <taxon>Bacillariales</taxon>
        <taxon>Bacillariaceae</taxon>
        <taxon>Fragilariopsis</taxon>
    </lineage>
</organism>
<sequence length="213" mass="22792">MINGAKLNQVDFPSLSDGDDDSNENNNNSNKLLSILDRVRKISNFASFLCVLDCTLLPIITIALPLLGVLNLGSNQLQAIDQLGHSLALYFVLPVGGMTTVINYMSHKKKWISSLAIVGLTMVGLANSHIDVHHWPASLSLFGGSTVSLNLAWIGSVLHAIQGCGTSPWHRIVNVSGCAFLLSSNYLSQQQDGCAHGDHGGAEGDCGHNHDHK</sequence>
<dbReference type="AlphaFoldDB" id="A0A1E7FN74"/>